<evidence type="ECO:0000256" key="2">
    <source>
        <dbReference type="ARBA" id="ARBA00022475"/>
    </source>
</evidence>
<keyword evidence="4 7" id="KW-1133">Transmembrane helix</keyword>
<comment type="caution">
    <text evidence="8">The sequence shown here is derived from an EMBL/GenBank/DDBJ whole genome shotgun (WGS) entry which is preliminary data.</text>
</comment>
<keyword evidence="2" id="KW-1003">Cell membrane</keyword>
<dbReference type="PANTHER" id="PTHR23513">
    <property type="entry name" value="INTEGRAL MEMBRANE EFFLUX PROTEIN-RELATED"/>
    <property type="match status" value="1"/>
</dbReference>
<feature type="transmembrane region" description="Helical" evidence="7">
    <location>
        <begin position="53"/>
        <end position="76"/>
    </location>
</feature>
<dbReference type="InterPro" id="IPR011701">
    <property type="entry name" value="MFS"/>
</dbReference>
<protein>
    <submittedName>
        <fullName evidence="8">MFS transporter</fullName>
    </submittedName>
</protein>
<feature type="transmembrane region" description="Helical" evidence="7">
    <location>
        <begin position="296"/>
        <end position="313"/>
    </location>
</feature>
<evidence type="ECO:0000313" key="8">
    <source>
        <dbReference type="EMBL" id="MDT0417209.1"/>
    </source>
</evidence>
<gene>
    <name evidence="8" type="ORF">RM574_17110</name>
</gene>
<feature type="transmembrane region" description="Helical" evidence="7">
    <location>
        <begin position="170"/>
        <end position="197"/>
    </location>
</feature>
<organism evidence="8 9">
    <name type="scientific">Streptomyces evansiae</name>
    <dbReference type="NCBI Taxonomy" id="3075535"/>
    <lineage>
        <taxon>Bacteria</taxon>
        <taxon>Bacillati</taxon>
        <taxon>Actinomycetota</taxon>
        <taxon>Actinomycetes</taxon>
        <taxon>Kitasatosporales</taxon>
        <taxon>Streptomycetaceae</taxon>
        <taxon>Streptomyces</taxon>
    </lineage>
</organism>
<evidence type="ECO:0000313" key="9">
    <source>
        <dbReference type="Proteomes" id="UP001183607"/>
    </source>
</evidence>
<sequence length="445" mass="44537">MGETVVGEARGSAPAWRGGFGRLWGAAAVSSFGDAVRVAALPLLATTLTREPLLIAAVSACGYLPWLLLGLLGGALADRVDQRRAMVAVDLVRGALVAAFALAVATGHASIGLLLVLAFALTSMETLFDNAATALLPALVPPERLGSANSRLMTGQQLVKTVVGLPAAPLLLAGGAALPFATDAASYLLAAALVAPLRRVLPARPPRPAASTLRAEIGDGLRTLGGDRVLRGLCAATTLCNVGVASLVATLVLVSGRHLRLGDGGYALLLTAYGVGGIGGGFLATPLARRLGQARAVLLAGAGQILCLLVLGLAPGGLVAGAAFAVFGCLGMVWNVSSRTLMQRAVRRELLGRVSAAFRTCAVAGAPFGALLGGAVVRWWGPGAPPFLAAAFFALSVLALLPAVRAVAGGPAGESGDGSRLLTKKDTGGAGVPVSRSGQDASGDP</sequence>
<dbReference type="EMBL" id="JAVRER010000025">
    <property type="protein sequence ID" value="MDT0417209.1"/>
    <property type="molecule type" value="Genomic_DNA"/>
</dbReference>
<accession>A0ABD5E746</accession>
<feature type="compositionally biased region" description="Polar residues" evidence="6">
    <location>
        <begin position="436"/>
        <end position="445"/>
    </location>
</feature>
<feature type="region of interest" description="Disordered" evidence="6">
    <location>
        <begin position="410"/>
        <end position="445"/>
    </location>
</feature>
<keyword evidence="5 7" id="KW-0472">Membrane</keyword>
<feature type="transmembrane region" description="Helical" evidence="7">
    <location>
        <begin position="232"/>
        <end position="254"/>
    </location>
</feature>
<feature type="transmembrane region" description="Helical" evidence="7">
    <location>
        <begin position="319"/>
        <end position="336"/>
    </location>
</feature>
<name>A0ABD5E746_9ACTN</name>
<evidence type="ECO:0000256" key="5">
    <source>
        <dbReference type="ARBA" id="ARBA00023136"/>
    </source>
</evidence>
<keyword evidence="3 7" id="KW-0812">Transmembrane</keyword>
<feature type="transmembrane region" description="Helical" evidence="7">
    <location>
        <begin position="387"/>
        <end position="408"/>
    </location>
</feature>
<dbReference type="GO" id="GO:0005886">
    <property type="term" value="C:plasma membrane"/>
    <property type="evidence" value="ECO:0007669"/>
    <property type="project" value="UniProtKB-SubCell"/>
</dbReference>
<dbReference type="Proteomes" id="UP001183607">
    <property type="component" value="Unassembled WGS sequence"/>
</dbReference>
<evidence type="ECO:0000256" key="6">
    <source>
        <dbReference type="SAM" id="MobiDB-lite"/>
    </source>
</evidence>
<reference evidence="9" key="1">
    <citation type="submission" date="2023-07" db="EMBL/GenBank/DDBJ databases">
        <title>30 novel species of actinomycetes from the DSMZ collection.</title>
        <authorList>
            <person name="Nouioui I."/>
        </authorList>
    </citation>
    <scope>NUCLEOTIDE SEQUENCE [LARGE SCALE GENOMIC DNA]</scope>
    <source>
        <strain evidence="9">DSM 41982</strain>
    </source>
</reference>
<evidence type="ECO:0000256" key="4">
    <source>
        <dbReference type="ARBA" id="ARBA00022989"/>
    </source>
</evidence>
<evidence type="ECO:0000256" key="7">
    <source>
        <dbReference type="SAM" id="Phobius"/>
    </source>
</evidence>
<dbReference type="InterPro" id="IPR036259">
    <property type="entry name" value="MFS_trans_sf"/>
</dbReference>
<feature type="transmembrane region" description="Helical" evidence="7">
    <location>
        <begin position="266"/>
        <end position="284"/>
    </location>
</feature>
<dbReference type="AlphaFoldDB" id="A0ABD5E746"/>
<dbReference type="Gene3D" id="1.20.1250.20">
    <property type="entry name" value="MFS general substrate transporter like domains"/>
    <property type="match status" value="1"/>
</dbReference>
<comment type="subcellular location">
    <subcellularLocation>
        <location evidence="1">Cell membrane</location>
        <topology evidence="1">Multi-pass membrane protein</topology>
    </subcellularLocation>
</comment>
<dbReference type="PANTHER" id="PTHR23513:SF6">
    <property type="entry name" value="MAJOR FACILITATOR SUPERFAMILY ASSOCIATED DOMAIN-CONTAINING PROTEIN"/>
    <property type="match status" value="1"/>
</dbReference>
<dbReference type="RefSeq" id="WP_311677202.1">
    <property type="nucleotide sequence ID" value="NZ_JAVRER010000025.1"/>
</dbReference>
<proteinExistence type="predicted"/>
<dbReference type="CDD" id="cd06173">
    <property type="entry name" value="MFS_MefA_like"/>
    <property type="match status" value="1"/>
</dbReference>
<dbReference type="Pfam" id="PF07690">
    <property type="entry name" value="MFS_1"/>
    <property type="match status" value="1"/>
</dbReference>
<evidence type="ECO:0000256" key="1">
    <source>
        <dbReference type="ARBA" id="ARBA00004651"/>
    </source>
</evidence>
<feature type="transmembrane region" description="Helical" evidence="7">
    <location>
        <begin position="357"/>
        <end position="381"/>
    </location>
</feature>
<feature type="transmembrane region" description="Helical" evidence="7">
    <location>
        <begin position="96"/>
        <end position="121"/>
    </location>
</feature>
<dbReference type="SUPFAM" id="SSF103473">
    <property type="entry name" value="MFS general substrate transporter"/>
    <property type="match status" value="1"/>
</dbReference>
<evidence type="ECO:0000256" key="3">
    <source>
        <dbReference type="ARBA" id="ARBA00022692"/>
    </source>
</evidence>